<reference evidence="1 2" key="1">
    <citation type="journal article" date="2019" name="Sci. Rep.">
        <title>A high-quality genome of Eragrostis curvula grass provides insights into Poaceae evolution and supports new strategies to enhance forage quality.</title>
        <authorList>
            <person name="Carballo J."/>
            <person name="Santos B.A.C.M."/>
            <person name="Zappacosta D."/>
            <person name="Garbus I."/>
            <person name="Selva J.P."/>
            <person name="Gallo C.A."/>
            <person name="Diaz A."/>
            <person name="Albertini E."/>
            <person name="Caccamo M."/>
            <person name="Echenique V."/>
        </authorList>
    </citation>
    <scope>NUCLEOTIDE SEQUENCE [LARGE SCALE GENOMIC DNA]</scope>
    <source>
        <strain evidence="2">cv. Victoria</strain>
        <tissue evidence="1">Leaf</tissue>
    </source>
</reference>
<dbReference type="Gramene" id="TVU08791">
    <property type="protein sequence ID" value="TVU08791"/>
    <property type="gene ID" value="EJB05_42204"/>
</dbReference>
<keyword evidence="2" id="KW-1185">Reference proteome</keyword>
<name>A0A5J9TDV8_9POAL</name>
<proteinExistence type="predicted"/>
<dbReference type="Proteomes" id="UP000324897">
    <property type="component" value="Chromosome 3"/>
</dbReference>
<evidence type="ECO:0000313" key="2">
    <source>
        <dbReference type="Proteomes" id="UP000324897"/>
    </source>
</evidence>
<organism evidence="1 2">
    <name type="scientific">Eragrostis curvula</name>
    <name type="common">weeping love grass</name>
    <dbReference type="NCBI Taxonomy" id="38414"/>
    <lineage>
        <taxon>Eukaryota</taxon>
        <taxon>Viridiplantae</taxon>
        <taxon>Streptophyta</taxon>
        <taxon>Embryophyta</taxon>
        <taxon>Tracheophyta</taxon>
        <taxon>Spermatophyta</taxon>
        <taxon>Magnoliopsida</taxon>
        <taxon>Liliopsida</taxon>
        <taxon>Poales</taxon>
        <taxon>Poaceae</taxon>
        <taxon>PACMAD clade</taxon>
        <taxon>Chloridoideae</taxon>
        <taxon>Eragrostideae</taxon>
        <taxon>Eragrostidinae</taxon>
        <taxon>Eragrostis</taxon>
    </lineage>
</organism>
<sequence length="149" mass="16395">MEERRRTHAFAKRRLGLGTRTATQLQAEESLDGMPYLLQGNPQRSRGALCRLIAVVPLGFWYAAAIQIRGPGGAGRLNLLCVVDLLRFVGYERDLISWYGSSTRFLVQAPSCVSSPIVVVATKGLIGERVVEAIPMMGVNQKSECTFKI</sequence>
<protein>
    <submittedName>
        <fullName evidence="1">Uncharacterized protein</fullName>
    </submittedName>
</protein>
<gene>
    <name evidence="1" type="ORF">EJB05_42204</name>
</gene>
<comment type="caution">
    <text evidence="1">The sequence shown here is derived from an EMBL/GenBank/DDBJ whole genome shotgun (WGS) entry which is preliminary data.</text>
</comment>
<dbReference type="EMBL" id="RWGY01000039">
    <property type="protein sequence ID" value="TVU08791.1"/>
    <property type="molecule type" value="Genomic_DNA"/>
</dbReference>
<feature type="non-terminal residue" evidence="1">
    <location>
        <position position="1"/>
    </location>
</feature>
<accession>A0A5J9TDV8</accession>
<evidence type="ECO:0000313" key="1">
    <source>
        <dbReference type="EMBL" id="TVU08791.1"/>
    </source>
</evidence>
<dbReference type="AlphaFoldDB" id="A0A5J9TDV8"/>